<feature type="signal peptide" evidence="2">
    <location>
        <begin position="1"/>
        <end position="17"/>
    </location>
</feature>
<gene>
    <name evidence="5" type="ORF">IQ276_07230</name>
</gene>
<comment type="similarity">
    <text evidence="1 2">Belongs to the OprB family.</text>
</comment>
<dbReference type="InterPro" id="IPR007049">
    <property type="entry name" value="Carb-sel_porin_OprB"/>
</dbReference>
<dbReference type="InterPro" id="IPR051465">
    <property type="entry name" value="Cell_Envelope_Struct_Comp"/>
</dbReference>
<dbReference type="Pfam" id="PF00395">
    <property type="entry name" value="SLH"/>
    <property type="match status" value="1"/>
</dbReference>
<sequence>MNRICKLFILTSSFSIATTCISTPIFALENQQQPSLTDTSQLTSVSQLSDVKSTDWAFQALQSLIERYGCIAGYPNGNYRGERAMTRYEFAASLNACLTKVQELIATSNSSFTTKKDLDLIQKLQVEFSSELAKLRSRMDTLESRTSQLEANQFSPTTKLEAEAILTAASIFGENTADSDDNRENNSKLDNNLIFAQRVRLNFVTSFTGKDELNLRLESGNIPEFDESITGTIMTRLGFDEDTGNDIGLDEVYYSFPIGEKLKTTIAIAEMELNDFAEPINPLSSSGRGAVSRFGRYNPILRSMDGTGLGINYQLNQKTQLAIAYMANDAAVPTENNGLFNGNFAALGHLYFQPADNLGITFTYVHGYYAGIGETGVNLTGSTGSLTARSPFGNVATTANSFGLETSWRINPKFVISGWIGYTKAESGVTNDDAEILNYAVSLAFPDLGNKGNLAGLVLGMPPKVTSSSLIADRDTSLHIEGFYRFQVTDNISITPGLFVITNPEHNANNDSVFIGTIRTTLKF</sequence>
<dbReference type="Gene3D" id="2.40.160.180">
    <property type="entry name" value="Carbohydrate-selective porin OprB"/>
    <property type="match status" value="1"/>
</dbReference>
<evidence type="ECO:0000313" key="5">
    <source>
        <dbReference type="EMBL" id="MBE9022230.1"/>
    </source>
</evidence>
<evidence type="ECO:0000313" key="6">
    <source>
        <dbReference type="Proteomes" id="UP000622533"/>
    </source>
</evidence>
<dbReference type="GO" id="GO:0015288">
    <property type="term" value="F:porin activity"/>
    <property type="evidence" value="ECO:0007669"/>
    <property type="project" value="InterPro"/>
</dbReference>
<feature type="coiled-coil region" evidence="3">
    <location>
        <begin position="125"/>
        <end position="152"/>
    </location>
</feature>
<protein>
    <submittedName>
        <fullName evidence="5">Iron uptake porin</fullName>
    </submittedName>
</protein>
<dbReference type="NCBIfam" id="NF033921">
    <property type="entry name" value="por_somb"/>
    <property type="match status" value="1"/>
</dbReference>
<proteinExistence type="inferred from homology"/>
<reference evidence="5" key="1">
    <citation type="submission" date="2020-10" db="EMBL/GenBank/DDBJ databases">
        <authorList>
            <person name="Castelo-Branco R."/>
            <person name="Eusebio N."/>
            <person name="Adriana R."/>
            <person name="Vieira A."/>
            <person name="Brugerolle De Fraissinette N."/>
            <person name="Rezende De Castro R."/>
            <person name="Schneider M.P."/>
            <person name="Vasconcelos V."/>
            <person name="Leao P.N."/>
        </authorList>
    </citation>
    <scope>NUCLEOTIDE SEQUENCE</scope>
    <source>
        <strain evidence="5">LEGE 12446</strain>
    </source>
</reference>
<keyword evidence="2" id="KW-0732">Signal</keyword>
<keyword evidence="3" id="KW-0175">Coiled coil</keyword>
<feature type="chain" id="PRO_5035338761" evidence="2">
    <location>
        <begin position="18"/>
        <end position="524"/>
    </location>
</feature>
<keyword evidence="6" id="KW-1185">Reference proteome</keyword>
<feature type="domain" description="SLH" evidence="4">
    <location>
        <begin position="44"/>
        <end position="108"/>
    </location>
</feature>
<dbReference type="InterPro" id="IPR047684">
    <property type="entry name" value="Por_som-like"/>
</dbReference>
<dbReference type="PANTHER" id="PTHR43308">
    <property type="entry name" value="OUTER MEMBRANE PROTEIN ALPHA-RELATED"/>
    <property type="match status" value="1"/>
</dbReference>
<dbReference type="Proteomes" id="UP000622533">
    <property type="component" value="Unassembled WGS sequence"/>
</dbReference>
<name>A0A8J7DCE0_DESMC</name>
<evidence type="ECO:0000256" key="3">
    <source>
        <dbReference type="SAM" id="Coils"/>
    </source>
</evidence>
<dbReference type="AlphaFoldDB" id="A0A8J7DCE0"/>
<dbReference type="EMBL" id="JADEXS010000067">
    <property type="protein sequence ID" value="MBE9022230.1"/>
    <property type="molecule type" value="Genomic_DNA"/>
</dbReference>
<dbReference type="InterPro" id="IPR038673">
    <property type="entry name" value="OprB_sf"/>
</dbReference>
<dbReference type="Pfam" id="PF04966">
    <property type="entry name" value="OprB"/>
    <property type="match status" value="1"/>
</dbReference>
<accession>A0A8J7DCE0</accession>
<dbReference type="InterPro" id="IPR001119">
    <property type="entry name" value="SLH_dom"/>
</dbReference>
<dbReference type="RefSeq" id="WP_193914782.1">
    <property type="nucleotide sequence ID" value="NZ_JADEXS020000001.1"/>
</dbReference>
<dbReference type="PROSITE" id="PS51272">
    <property type="entry name" value="SLH"/>
    <property type="match status" value="1"/>
</dbReference>
<evidence type="ECO:0000259" key="4">
    <source>
        <dbReference type="PROSITE" id="PS51272"/>
    </source>
</evidence>
<evidence type="ECO:0000256" key="2">
    <source>
        <dbReference type="RuleBase" id="RU363072"/>
    </source>
</evidence>
<dbReference type="SUPFAM" id="SSF56935">
    <property type="entry name" value="Porins"/>
    <property type="match status" value="1"/>
</dbReference>
<comment type="caution">
    <text evidence="5">The sequence shown here is derived from an EMBL/GenBank/DDBJ whole genome shotgun (WGS) entry which is preliminary data.</text>
</comment>
<dbReference type="GO" id="GO:0016020">
    <property type="term" value="C:membrane"/>
    <property type="evidence" value="ECO:0007669"/>
    <property type="project" value="InterPro"/>
</dbReference>
<dbReference type="PANTHER" id="PTHR43308:SF1">
    <property type="entry name" value="OUTER MEMBRANE PROTEIN ALPHA"/>
    <property type="match status" value="1"/>
</dbReference>
<organism evidence="5 6">
    <name type="scientific">Desmonostoc muscorum LEGE 12446</name>
    <dbReference type="NCBI Taxonomy" id="1828758"/>
    <lineage>
        <taxon>Bacteria</taxon>
        <taxon>Bacillati</taxon>
        <taxon>Cyanobacteriota</taxon>
        <taxon>Cyanophyceae</taxon>
        <taxon>Nostocales</taxon>
        <taxon>Nostocaceae</taxon>
        <taxon>Desmonostoc</taxon>
    </lineage>
</organism>
<dbReference type="GO" id="GO:0008643">
    <property type="term" value="P:carbohydrate transport"/>
    <property type="evidence" value="ECO:0007669"/>
    <property type="project" value="InterPro"/>
</dbReference>
<evidence type="ECO:0000256" key="1">
    <source>
        <dbReference type="ARBA" id="ARBA00008769"/>
    </source>
</evidence>